<dbReference type="InterPro" id="IPR014729">
    <property type="entry name" value="Rossmann-like_a/b/a_fold"/>
</dbReference>
<dbReference type="SUPFAM" id="SSF52402">
    <property type="entry name" value="Adenine nucleotide alpha hydrolases-like"/>
    <property type="match status" value="1"/>
</dbReference>
<evidence type="ECO:0008006" key="3">
    <source>
        <dbReference type="Google" id="ProtNLM"/>
    </source>
</evidence>
<evidence type="ECO:0000313" key="1">
    <source>
        <dbReference type="EMBL" id="KAJ6429792.1"/>
    </source>
</evidence>
<sequence>MEKENGRANMKVMVVIDERECSYLALMWVLDFLKESIKHSPLVIFAAQPPPNCNYVVSSAVGFARICPLSATMDLFNSVQQQNKKVALGLLEKAERICASKGVIVEAITEAGYPEEVICDAVQKCGVNLLVIGDKENGKYQEGFAGKCQQLLRSGCQVPGRVDFTFQVTGKSLHQVMMMIRLNATLNHSKASSETTNFWLSVKMKEDDGLGPHSVQKHISTLLLCATKIKSRKLVSGGDCIKWDQKSTEIAIKSRQSLESEAKEQTNDMSPRVSFCSGLAVTSFSTTEFNYLGSNCG</sequence>
<comment type="caution">
    <text evidence="1">The sequence shown here is derived from an EMBL/GenBank/DDBJ whole genome shotgun (WGS) entry which is preliminary data.</text>
</comment>
<dbReference type="Gene3D" id="3.40.50.620">
    <property type="entry name" value="HUPs"/>
    <property type="match status" value="1"/>
</dbReference>
<proteinExistence type="predicted"/>
<dbReference type="AlphaFoldDB" id="A0AAD6PGT0"/>
<name>A0AAD6PGT0_9ROSI</name>
<dbReference type="PANTHER" id="PTHR31964">
    <property type="entry name" value="ADENINE NUCLEOTIDE ALPHA HYDROLASES-LIKE SUPERFAMILY PROTEIN"/>
    <property type="match status" value="1"/>
</dbReference>
<accession>A0AAD6PGT0</accession>
<evidence type="ECO:0000313" key="2">
    <source>
        <dbReference type="Proteomes" id="UP001162972"/>
    </source>
</evidence>
<reference evidence="1 2" key="1">
    <citation type="journal article" date="2023" name="Int. J. Mol. Sci.">
        <title>De Novo Assembly and Annotation of 11 Diverse Shrub Willow (Salix) Genomes Reveals Novel Gene Organization in Sex-Linked Regions.</title>
        <authorList>
            <person name="Hyden B."/>
            <person name="Feng K."/>
            <person name="Yates T.B."/>
            <person name="Jawdy S."/>
            <person name="Cereghino C."/>
            <person name="Smart L.B."/>
            <person name="Muchero W."/>
        </authorList>
    </citation>
    <scope>NUCLEOTIDE SEQUENCE [LARGE SCALE GENOMIC DNA]</scope>
    <source>
        <tissue evidence="1">Shoot tip</tissue>
    </source>
</reference>
<keyword evidence="2" id="KW-1185">Reference proteome</keyword>
<dbReference type="EMBL" id="JAPFFJ010000004">
    <property type="protein sequence ID" value="KAJ6429792.1"/>
    <property type="molecule type" value="Genomic_DNA"/>
</dbReference>
<protein>
    <recommendedName>
        <fullName evidence="3">UspA domain-containing protein</fullName>
    </recommendedName>
</protein>
<gene>
    <name evidence="1" type="ORF">OIU84_021235</name>
</gene>
<dbReference type="Proteomes" id="UP001162972">
    <property type="component" value="Chromosome 8"/>
</dbReference>
<organism evidence="1 2">
    <name type="scientific">Salix udensis</name>
    <dbReference type="NCBI Taxonomy" id="889485"/>
    <lineage>
        <taxon>Eukaryota</taxon>
        <taxon>Viridiplantae</taxon>
        <taxon>Streptophyta</taxon>
        <taxon>Embryophyta</taxon>
        <taxon>Tracheophyta</taxon>
        <taxon>Spermatophyta</taxon>
        <taxon>Magnoliopsida</taxon>
        <taxon>eudicotyledons</taxon>
        <taxon>Gunneridae</taxon>
        <taxon>Pentapetalae</taxon>
        <taxon>rosids</taxon>
        <taxon>fabids</taxon>
        <taxon>Malpighiales</taxon>
        <taxon>Salicaceae</taxon>
        <taxon>Saliceae</taxon>
        <taxon>Salix</taxon>
    </lineage>
</organism>
<dbReference type="PANTHER" id="PTHR31964:SF134">
    <property type="entry name" value="ADENINE NUCLEOTIDE ALPHA HYDROLASES-LIKE SUPERFAMILY PROTEIN"/>
    <property type="match status" value="1"/>
</dbReference>